<proteinExistence type="predicted"/>
<evidence type="ECO:0000313" key="3">
    <source>
        <dbReference type="Proteomes" id="UP000078200"/>
    </source>
</evidence>
<keyword evidence="3" id="KW-1185">Reference proteome</keyword>
<reference evidence="2" key="1">
    <citation type="submission" date="2020-05" db="UniProtKB">
        <authorList>
            <consortium name="EnsemblMetazoa"/>
        </authorList>
    </citation>
    <scope>IDENTIFICATION</scope>
    <source>
        <strain evidence="2">TTRI</strain>
    </source>
</reference>
<dbReference type="AlphaFoldDB" id="A0A1A9UHD8"/>
<dbReference type="EnsemblMetazoa" id="GAUT004919-RA">
    <property type="protein sequence ID" value="GAUT004919-PA"/>
    <property type="gene ID" value="GAUT004919"/>
</dbReference>
<name>A0A1A9UHD8_GLOAU</name>
<dbReference type="Proteomes" id="UP000078200">
    <property type="component" value="Unassembled WGS sequence"/>
</dbReference>
<feature type="compositionally biased region" description="Basic and acidic residues" evidence="1">
    <location>
        <begin position="1"/>
        <end position="25"/>
    </location>
</feature>
<sequence length="124" mass="13812">MYKDPPNHVKMMKSEEKKKTPKAQDQRLWCEANSPATREAVYFVITRPSSLSSDGIKPSADSSAESVVESVSPAFVAAAFERKVFSLRFRRIALPGSATNDRYLGIIFIKFEALNMNVEAVLVV</sequence>
<dbReference type="VEuPathDB" id="VectorBase:GAUT004919"/>
<evidence type="ECO:0000256" key="1">
    <source>
        <dbReference type="SAM" id="MobiDB-lite"/>
    </source>
</evidence>
<feature type="region of interest" description="Disordered" evidence="1">
    <location>
        <begin position="1"/>
        <end position="27"/>
    </location>
</feature>
<accession>A0A1A9UHD8</accession>
<protein>
    <submittedName>
        <fullName evidence="2">Uncharacterized protein</fullName>
    </submittedName>
</protein>
<organism evidence="2 3">
    <name type="scientific">Glossina austeni</name>
    <name type="common">Savannah tsetse fly</name>
    <dbReference type="NCBI Taxonomy" id="7395"/>
    <lineage>
        <taxon>Eukaryota</taxon>
        <taxon>Metazoa</taxon>
        <taxon>Ecdysozoa</taxon>
        <taxon>Arthropoda</taxon>
        <taxon>Hexapoda</taxon>
        <taxon>Insecta</taxon>
        <taxon>Pterygota</taxon>
        <taxon>Neoptera</taxon>
        <taxon>Endopterygota</taxon>
        <taxon>Diptera</taxon>
        <taxon>Brachycera</taxon>
        <taxon>Muscomorpha</taxon>
        <taxon>Hippoboscoidea</taxon>
        <taxon>Glossinidae</taxon>
        <taxon>Glossina</taxon>
    </lineage>
</organism>
<evidence type="ECO:0000313" key="2">
    <source>
        <dbReference type="EnsemblMetazoa" id="GAUT004919-PA"/>
    </source>
</evidence>